<accession>A0A6J5PDS2</accession>
<protein>
    <submittedName>
        <fullName evidence="1">Uncharacterized protein</fullName>
    </submittedName>
</protein>
<gene>
    <name evidence="1" type="ORF">UFOVP858_29</name>
</gene>
<sequence>MTYFESAEGVMVTRARALKEIADHGLSDEIGTFIDDLGDREEYAAQDVLMWLGY</sequence>
<name>A0A6J5PDS2_9CAUD</name>
<organism evidence="1">
    <name type="scientific">uncultured Caudovirales phage</name>
    <dbReference type="NCBI Taxonomy" id="2100421"/>
    <lineage>
        <taxon>Viruses</taxon>
        <taxon>Duplodnaviria</taxon>
        <taxon>Heunggongvirae</taxon>
        <taxon>Uroviricota</taxon>
        <taxon>Caudoviricetes</taxon>
        <taxon>Peduoviridae</taxon>
        <taxon>Maltschvirus</taxon>
        <taxon>Maltschvirus maltsch</taxon>
    </lineage>
</organism>
<dbReference type="EMBL" id="LR796806">
    <property type="protein sequence ID" value="CAB4167388.1"/>
    <property type="molecule type" value="Genomic_DNA"/>
</dbReference>
<evidence type="ECO:0000313" key="1">
    <source>
        <dbReference type="EMBL" id="CAB4167388.1"/>
    </source>
</evidence>
<proteinExistence type="predicted"/>
<reference evidence="1" key="1">
    <citation type="submission" date="2020-04" db="EMBL/GenBank/DDBJ databases">
        <authorList>
            <person name="Chiriac C."/>
            <person name="Salcher M."/>
            <person name="Ghai R."/>
            <person name="Kavagutti S V."/>
        </authorList>
    </citation>
    <scope>NUCLEOTIDE SEQUENCE</scope>
</reference>